<sequence length="473" mass="52362">MKKFIKIGKISILALGLLSLNSCKDYFDLTENPNLVQNPPLNALLTTATHKAAFNNYRIATFNNHYAQYFASPSAGSDTDTYQITNNSTTWNNLFYALADLYDYMVKSEEAAAYHHLGVAQALTAYQLALVSDTWGSVPYSQAFGKEPILTVPYDSEEDLYKEQIALLNKALENFKKTDGSQTLTEKDDLLNGGDIDKWIRFTNGLKARALNKVSKKSTYNAKEVIAAAQASLESNAEDVGMATFDGVNPWASISRSNLQNVLDGWLSSNFIDQLNGTTYGTEDPRVSKITEKTVHGVYKGTRNGEGNTGAANTVRDECYISYNSPLSNDAAPLTILTYAEVKFIEAEAAFRDNNKALAYTAYQAGIKASMDKLGVPAADATKYITAVSKGQASLTLLDIFREKYVVTYLNSEAWNDVRRFDYKYKDFKLPVGAVLGDKFIRRVAYPAEEITENGSNVPAEVPLSTELWWDKP</sequence>
<dbReference type="InterPro" id="IPR011990">
    <property type="entry name" value="TPR-like_helical_dom_sf"/>
</dbReference>
<protein>
    <submittedName>
        <fullName evidence="2">SusD/RagB family nutrient-binding outer membrane lipoprotein</fullName>
    </submittedName>
</protein>
<name>A0ABW3RIB8_9SPHI</name>
<evidence type="ECO:0000256" key="1">
    <source>
        <dbReference type="SAM" id="SignalP"/>
    </source>
</evidence>
<reference evidence="3" key="1">
    <citation type="journal article" date="2019" name="Int. J. Syst. Evol. Microbiol.">
        <title>The Global Catalogue of Microorganisms (GCM) 10K type strain sequencing project: providing services to taxonomists for standard genome sequencing and annotation.</title>
        <authorList>
            <consortium name="The Broad Institute Genomics Platform"/>
            <consortium name="The Broad Institute Genome Sequencing Center for Infectious Disease"/>
            <person name="Wu L."/>
            <person name="Ma J."/>
        </authorList>
    </citation>
    <scope>NUCLEOTIDE SEQUENCE [LARGE SCALE GENOMIC DNA]</scope>
    <source>
        <strain evidence="3">CCUG 52468</strain>
    </source>
</reference>
<feature type="chain" id="PRO_5046007950" evidence="1">
    <location>
        <begin position="25"/>
        <end position="473"/>
    </location>
</feature>
<proteinExistence type="predicted"/>
<gene>
    <name evidence="2" type="ORF">ACFQ2C_02525</name>
</gene>
<evidence type="ECO:0000313" key="2">
    <source>
        <dbReference type="EMBL" id="MFD1164472.1"/>
    </source>
</evidence>
<comment type="caution">
    <text evidence="2">The sequence shown here is derived from an EMBL/GenBank/DDBJ whole genome shotgun (WGS) entry which is preliminary data.</text>
</comment>
<dbReference type="Proteomes" id="UP001597205">
    <property type="component" value="Unassembled WGS sequence"/>
</dbReference>
<dbReference type="RefSeq" id="WP_380894625.1">
    <property type="nucleotide sequence ID" value="NZ_JBHTKY010000002.1"/>
</dbReference>
<keyword evidence="2" id="KW-0449">Lipoprotein</keyword>
<dbReference type="EMBL" id="JBHTKY010000002">
    <property type="protein sequence ID" value="MFD1164472.1"/>
    <property type="molecule type" value="Genomic_DNA"/>
</dbReference>
<keyword evidence="1" id="KW-0732">Signal</keyword>
<accession>A0ABW3RIB8</accession>
<dbReference type="InterPro" id="IPR041662">
    <property type="entry name" value="SusD-like_2"/>
</dbReference>
<dbReference type="Gene3D" id="1.25.40.390">
    <property type="match status" value="1"/>
</dbReference>
<keyword evidence="3" id="KW-1185">Reference proteome</keyword>
<evidence type="ECO:0000313" key="3">
    <source>
        <dbReference type="Proteomes" id="UP001597205"/>
    </source>
</evidence>
<feature type="signal peptide" evidence="1">
    <location>
        <begin position="1"/>
        <end position="24"/>
    </location>
</feature>
<dbReference type="SUPFAM" id="SSF48452">
    <property type="entry name" value="TPR-like"/>
    <property type="match status" value="1"/>
</dbReference>
<dbReference type="Pfam" id="PF12771">
    <property type="entry name" value="SusD-like_2"/>
    <property type="match status" value="1"/>
</dbReference>
<organism evidence="2 3">
    <name type="scientific">Sphingobacterium daejeonense</name>
    <dbReference type="NCBI Taxonomy" id="371142"/>
    <lineage>
        <taxon>Bacteria</taxon>
        <taxon>Pseudomonadati</taxon>
        <taxon>Bacteroidota</taxon>
        <taxon>Sphingobacteriia</taxon>
        <taxon>Sphingobacteriales</taxon>
        <taxon>Sphingobacteriaceae</taxon>
        <taxon>Sphingobacterium</taxon>
    </lineage>
</organism>